<evidence type="ECO:0000259" key="12">
    <source>
        <dbReference type="SMART" id="SM00831"/>
    </source>
</evidence>
<dbReference type="Proteomes" id="UP001212841">
    <property type="component" value="Unassembled WGS sequence"/>
</dbReference>
<dbReference type="InterPro" id="IPR059000">
    <property type="entry name" value="ATPase_P-type_domA"/>
</dbReference>
<dbReference type="NCBIfam" id="TIGR01647">
    <property type="entry name" value="ATPase-IIIA_H"/>
    <property type="match status" value="1"/>
</dbReference>
<dbReference type="PROSITE" id="PS00154">
    <property type="entry name" value="ATPASE_E1_E2"/>
    <property type="match status" value="1"/>
</dbReference>
<feature type="transmembrane region" description="Helical" evidence="10">
    <location>
        <begin position="861"/>
        <end position="882"/>
    </location>
</feature>
<dbReference type="Pfam" id="PF00702">
    <property type="entry name" value="Hydrolase"/>
    <property type="match status" value="1"/>
</dbReference>
<evidence type="ECO:0000256" key="5">
    <source>
        <dbReference type="ARBA" id="ARBA00022741"/>
    </source>
</evidence>
<feature type="transmembrane region" description="Helical" evidence="10">
    <location>
        <begin position="166"/>
        <end position="188"/>
    </location>
</feature>
<gene>
    <name evidence="13" type="primary">PMA1</name>
    <name evidence="13" type="ORF">HK097_003819</name>
</gene>
<dbReference type="PRINTS" id="PR00119">
    <property type="entry name" value="CATATPASE"/>
</dbReference>
<evidence type="ECO:0000256" key="8">
    <source>
        <dbReference type="ARBA" id="ARBA00022989"/>
    </source>
</evidence>
<dbReference type="SFLD" id="SFLDF00027">
    <property type="entry name" value="p-type_atpase"/>
    <property type="match status" value="1"/>
</dbReference>
<evidence type="ECO:0000256" key="3">
    <source>
        <dbReference type="ARBA" id="ARBA00008804"/>
    </source>
</evidence>
<feature type="region of interest" description="Disordered" evidence="11">
    <location>
        <begin position="949"/>
        <end position="986"/>
    </location>
</feature>
<dbReference type="Pfam" id="PF00122">
    <property type="entry name" value="E1-E2_ATPase"/>
    <property type="match status" value="1"/>
</dbReference>
<dbReference type="SFLD" id="SFLDG00002">
    <property type="entry name" value="C1.7:_P-type_atpase_like"/>
    <property type="match status" value="1"/>
</dbReference>
<dbReference type="GO" id="GO:0016887">
    <property type="term" value="F:ATP hydrolysis activity"/>
    <property type="evidence" value="ECO:0007669"/>
    <property type="project" value="InterPro"/>
</dbReference>
<dbReference type="InterPro" id="IPR036412">
    <property type="entry name" value="HAD-like_sf"/>
</dbReference>
<dbReference type="AlphaFoldDB" id="A0AAD5SMB6"/>
<feature type="transmembrane region" description="Helical" evidence="10">
    <location>
        <begin position="739"/>
        <end position="760"/>
    </location>
</feature>
<dbReference type="EMBL" id="JADGJD010000193">
    <property type="protein sequence ID" value="KAJ3053626.1"/>
    <property type="molecule type" value="Genomic_DNA"/>
</dbReference>
<dbReference type="InterPro" id="IPR023299">
    <property type="entry name" value="ATPase_P-typ_cyto_dom_N"/>
</dbReference>
<evidence type="ECO:0000256" key="11">
    <source>
        <dbReference type="SAM" id="MobiDB-lite"/>
    </source>
</evidence>
<keyword evidence="10" id="KW-0406">Ion transport</keyword>
<dbReference type="SUPFAM" id="SSF81665">
    <property type="entry name" value="Calcium ATPase, transmembrane domain M"/>
    <property type="match status" value="1"/>
</dbReference>
<evidence type="ECO:0000256" key="4">
    <source>
        <dbReference type="ARBA" id="ARBA00022692"/>
    </source>
</evidence>
<feature type="domain" description="Cation-transporting P-type ATPase N-terminal" evidence="12">
    <location>
        <begin position="119"/>
        <end position="190"/>
    </location>
</feature>
<feature type="compositionally biased region" description="Basic and acidic residues" evidence="11">
    <location>
        <begin position="70"/>
        <end position="79"/>
    </location>
</feature>
<protein>
    <recommendedName>
        <fullName evidence="10">Plasma membrane ATPase</fullName>
        <ecNumber evidence="10">7.1.2.1</ecNumber>
    </recommendedName>
</protein>
<evidence type="ECO:0000256" key="2">
    <source>
        <dbReference type="ARBA" id="ARBA00004141"/>
    </source>
</evidence>
<dbReference type="InterPro" id="IPR004014">
    <property type="entry name" value="ATPase_P-typ_cation-transptr_N"/>
</dbReference>
<dbReference type="FunFam" id="3.40.50.1000:FF:000008">
    <property type="entry name" value="Plasma membrane ATPase"/>
    <property type="match status" value="1"/>
</dbReference>
<comment type="function">
    <text evidence="1">The plasma membrane ATPase of plants and fungi is a hydrogen ion pump. The proton gradient it generates drives the active transport of nutrients by H(+)-symport. The resulting external acidification and/or internal alkinization may mediate growth responses.</text>
</comment>
<keyword evidence="6 10" id="KW-0067">ATP-binding</keyword>
<dbReference type="InterPro" id="IPR001757">
    <property type="entry name" value="P_typ_ATPase"/>
</dbReference>
<organism evidence="13 14">
    <name type="scientific">Rhizophlyctis rosea</name>
    <dbReference type="NCBI Taxonomy" id="64517"/>
    <lineage>
        <taxon>Eukaryota</taxon>
        <taxon>Fungi</taxon>
        <taxon>Fungi incertae sedis</taxon>
        <taxon>Chytridiomycota</taxon>
        <taxon>Chytridiomycota incertae sedis</taxon>
        <taxon>Chytridiomycetes</taxon>
        <taxon>Rhizophlyctidales</taxon>
        <taxon>Rhizophlyctidaceae</taxon>
        <taxon>Rhizophlyctis</taxon>
    </lineage>
</organism>
<feature type="transmembrane region" description="Helical" evidence="10">
    <location>
        <begin position="194"/>
        <end position="213"/>
    </location>
</feature>
<keyword evidence="10" id="KW-0460">Magnesium</keyword>
<comment type="caution">
    <text evidence="13">The sequence shown here is derived from an EMBL/GenBank/DDBJ whole genome shotgun (WGS) entry which is preliminary data.</text>
</comment>
<evidence type="ECO:0000256" key="9">
    <source>
        <dbReference type="ARBA" id="ARBA00023136"/>
    </source>
</evidence>
<proteinExistence type="inferred from homology"/>
<dbReference type="InterPro" id="IPR018303">
    <property type="entry name" value="ATPase_P-typ_P_site"/>
</dbReference>
<feature type="compositionally biased region" description="Basic residues" evidence="11">
    <location>
        <begin position="281"/>
        <end position="290"/>
    </location>
</feature>
<dbReference type="SFLD" id="SFLDS00003">
    <property type="entry name" value="Haloacid_Dehalogenase"/>
    <property type="match status" value="1"/>
</dbReference>
<feature type="transmembrane region" description="Helical" evidence="10">
    <location>
        <begin position="894"/>
        <end position="913"/>
    </location>
</feature>
<dbReference type="GO" id="GO:0008553">
    <property type="term" value="F:P-type proton-exporting transporter activity"/>
    <property type="evidence" value="ECO:0007669"/>
    <property type="project" value="UniProtKB-UniRule"/>
</dbReference>
<evidence type="ECO:0000256" key="10">
    <source>
        <dbReference type="RuleBase" id="RU362083"/>
    </source>
</evidence>
<comment type="similarity">
    <text evidence="3 10">Belongs to the cation transport ATPase (P-type) (TC 3.A.3) family. Type IIIA subfamily.</text>
</comment>
<keyword evidence="10" id="KW-0813">Transport</keyword>
<dbReference type="SMART" id="SM00831">
    <property type="entry name" value="Cation_ATPase_N"/>
    <property type="match status" value="1"/>
</dbReference>
<feature type="transmembrane region" description="Helical" evidence="10">
    <location>
        <begin position="766"/>
        <end position="785"/>
    </location>
</feature>
<dbReference type="GO" id="GO:0005886">
    <property type="term" value="C:plasma membrane"/>
    <property type="evidence" value="ECO:0007669"/>
    <property type="project" value="UniProtKB-SubCell"/>
</dbReference>
<accession>A0AAD5SMB6</accession>
<keyword evidence="5 10" id="KW-0547">Nucleotide-binding</keyword>
<feature type="compositionally biased region" description="Low complexity" evidence="11">
    <location>
        <begin position="974"/>
        <end position="986"/>
    </location>
</feature>
<keyword evidence="4 10" id="KW-0812">Transmembrane</keyword>
<sequence length="1011" mass="110932">MFRKSNQIHQTLPVDPPEMSQTTSTNSNPMVNAPLGGGNTVAGTENGARNDQTIRAMHSAMHSAMTLHEGGNEQSERHAAKGGVDAEDQDVESLLKDLEEEAGVGAGGHVEEEEEEQGPHHLIIIPDELLNTDPRQGLTTKEADKRRAKFGPNQLAQHKENQILKFLGFFVGPIQYVMIAAAILAGALQHWVDFGVILGLLLLNAVVGFLQEYQAGNIVAQLKSQLALSATTIRNGQVEEIDGTLLVPGDIVRLEEGTIIPADGRVLGERTFLQVDQSGGSHRRIPRRRKTPNDEVYSSSSVKRGSCVMVVTGTGDNTYVGRTASLASSTQAVGKFTEVLRSIGTTLLFFVVFFVLAIWISGFFRSIGIVTLLDYALIITVIGVPVGLPAVVTTTLAVGAAYLARKQAIVQRLSAIESLAGCEILCSDKTGTLTKNKLVLHEPFLMPGGDAETLVLVCALASSRSKKALDAIDKTVMLSLLTHPKARAAISTYQTLEFQLFDPVTKRVVAVVRDTEGRNITCLKGAPPAVLKYIEQDHPIDRAVLATYNAKVAEFASRGFRALGAAWKREDEPWQIIGILCLFDPPRHDTAKTVTEAKELGLSVKMLTGDAVGIARETGRQLQLGTNIYNIELLVDGSMPGSELYDFVVAADGFAEVFPEHKYMVVDILQKRGYLVAMTGDGVNDAPSLKKADAGIAVEGSSDAARTAADIVFLAPGLGTIIDAIKTSRQIFHRMYSYVVYRIALSLHLEIFLCTSLIILNRTINVELVVFLAIFADIATLAIAYDRAPYSHAPVKWDLPKIWAGTWILYGTLLIDGKGIIQNFGDAQQILFLEVTLTENWLIFITRCEKNPWETLPSWQLVGAVLVVDILATLFCLFGWFTGIRTDIVTVVRVWLYSIGVTAVIALIYFMLANSKFFSNIVRGRMRTKKEKRVEDFMYQMEKVSQSHERKSWRHEPMEAKKRIGRVDSEELFESSSPSSDAAQLPLPAMARHARRFSIDPDYTSDEEKGH</sequence>
<reference evidence="13" key="1">
    <citation type="submission" date="2020-05" db="EMBL/GenBank/DDBJ databases">
        <title>Phylogenomic resolution of chytrid fungi.</title>
        <authorList>
            <person name="Stajich J.E."/>
            <person name="Amses K."/>
            <person name="Simmons R."/>
            <person name="Seto K."/>
            <person name="Myers J."/>
            <person name="Bonds A."/>
            <person name="Quandt C.A."/>
            <person name="Barry K."/>
            <person name="Liu P."/>
            <person name="Grigoriev I."/>
            <person name="Longcore J.E."/>
            <person name="James T.Y."/>
        </authorList>
    </citation>
    <scope>NUCLEOTIDE SEQUENCE</scope>
    <source>
        <strain evidence="13">JEL0318</strain>
    </source>
</reference>
<dbReference type="NCBIfam" id="TIGR01494">
    <property type="entry name" value="ATPase_P-type"/>
    <property type="match status" value="2"/>
</dbReference>
<keyword evidence="7 10" id="KW-1278">Translocase</keyword>
<dbReference type="Pfam" id="PF00690">
    <property type="entry name" value="Cation_ATPase_N"/>
    <property type="match status" value="1"/>
</dbReference>
<feature type="region of interest" description="Disordered" evidence="11">
    <location>
        <begin position="1"/>
        <end position="46"/>
    </location>
</feature>
<evidence type="ECO:0000313" key="14">
    <source>
        <dbReference type="Proteomes" id="UP001212841"/>
    </source>
</evidence>
<dbReference type="PRINTS" id="PR00120">
    <property type="entry name" value="HATPASE"/>
</dbReference>
<keyword evidence="10" id="KW-0375">Hydrogen ion transport</keyword>
<dbReference type="GO" id="GO:0005524">
    <property type="term" value="F:ATP binding"/>
    <property type="evidence" value="ECO:0007669"/>
    <property type="project" value="UniProtKB-UniRule"/>
</dbReference>
<dbReference type="PANTHER" id="PTHR42861">
    <property type="entry name" value="CALCIUM-TRANSPORTING ATPASE"/>
    <property type="match status" value="1"/>
</dbReference>
<dbReference type="SUPFAM" id="SSF81653">
    <property type="entry name" value="Calcium ATPase, transduction domain A"/>
    <property type="match status" value="1"/>
</dbReference>
<dbReference type="GO" id="GO:0120029">
    <property type="term" value="P:proton export across plasma membrane"/>
    <property type="evidence" value="ECO:0007669"/>
    <property type="project" value="UniProtKB-UniRule"/>
</dbReference>
<dbReference type="FunFam" id="3.40.1110.10:FF:000005">
    <property type="entry name" value="Plasma membrane ATPase"/>
    <property type="match status" value="1"/>
</dbReference>
<dbReference type="InterPro" id="IPR006534">
    <property type="entry name" value="P-type_ATPase_IIIA"/>
</dbReference>
<dbReference type="InterPro" id="IPR023214">
    <property type="entry name" value="HAD_sf"/>
</dbReference>
<keyword evidence="9 10" id="KW-0472">Membrane</keyword>
<feature type="compositionally biased region" description="Polar residues" evidence="11">
    <location>
        <begin position="19"/>
        <end position="30"/>
    </location>
</feature>
<evidence type="ECO:0000313" key="13">
    <source>
        <dbReference type="EMBL" id="KAJ3053626.1"/>
    </source>
</evidence>
<comment type="catalytic activity">
    <reaction evidence="10">
        <text>ATP + H2O + H(+)(in) = ADP + phosphate + 2 H(+)(out)</text>
        <dbReference type="Rhea" id="RHEA:20852"/>
        <dbReference type="ChEBI" id="CHEBI:15377"/>
        <dbReference type="ChEBI" id="CHEBI:15378"/>
        <dbReference type="ChEBI" id="CHEBI:30616"/>
        <dbReference type="ChEBI" id="CHEBI:43474"/>
        <dbReference type="ChEBI" id="CHEBI:456216"/>
        <dbReference type="EC" id="7.1.2.1"/>
    </reaction>
</comment>
<evidence type="ECO:0000256" key="7">
    <source>
        <dbReference type="ARBA" id="ARBA00022967"/>
    </source>
</evidence>
<feature type="transmembrane region" description="Helical" evidence="10">
    <location>
        <begin position="345"/>
        <end position="364"/>
    </location>
</feature>
<comment type="subcellular location">
    <subcellularLocation>
        <location evidence="10">Cell membrane</location>
        <topology evidence="10">Multi-pass membrane protein</topology>
    </subcellularLocation>
    <subcellularLocation>
        <location evidence="2">Membrane</location>
        <topology evidence="2">Multi-pass membrane protein</topology>
    </subcellularLocation>
</comment>
<keyword evidence="8 10" id="KW-1133">Transmembrane helix</keyword>
<dbReference type="Gene3D" id="2.70.150.10">
    <property type="entry name" value="Calcium-transporting ATPase, cytoplasmic transduction domain A"/>
    <property type="match status" value="1"/>
</dbReference>
<feature type="region of interest" description="Disordered" evidence="11">
    <location>
        <begin position="67"/>
        <end position="87"/>
    </location>
</feature>
<dbReference type="Gene3D" id="1.20.1110.10">
    <property type="entry name" value="Calcium-transporting ATPase, transmembrane domain"/>
    <property type="match status" value="1"/>
</dbReference>
<dbReference type="SUPFAM" id="SSF56784">
    <property type="entry name" value="HAD-like"/>
    <property type="match status" value="1"/>
</dbReference>
<dbReference type="InterPro" id="IPR044492">
    <property type="entry name" value="P_typ_ATPase_HD_dom"/>
</dbReference>
<feature type="region of interest" description="Disordered" evidence="11">
    <location>
        <begin position="278"/>
        <end position="299"/>
    </location>
</feature>
<feature type="compositionally biased region" description="Basic and acidic residues" evidence="11">
    <location>
        <begin position="949"/>
        <end position="969"/>
    </location>
</feature>
<dbReference type="InterPro" id="IPR023298">
    <property type="entry name" value="ATPase_P-typ_TM_dom_sf"/>
</dbReference>
<name>A0AAD5SMB6_9FUNG</name>
<keyword evidence="14" id="KW-1185">Reference proteome</keyword>
<feature type="transmembrane region" description="Helical" evidence="10">
    <location>
        <begin position="376"/>
        <end position="404"/>
    </location>
</feature>
<feature type="compositionally biased region" description="Polar residues" evidence="11">
    <location>
        <begin position="1"/>
        <end position="10"/>
    </location>
</feature>
<dbReference type="Gene3D" id="3.40.50.1000">
    <property type="entry name" value="HAD superfamily/HAD-like"/>
    <property type="match status" value="1"/>
</dbReference>
<dbReference type="EC" id="7.1.2.1" evidence="10"/>
<evidence type="ECO:0000256" key="6">
    <source>
        <dbReference type="ARBA" id="ARBA00022840"/>
    </source>
</evidence>
<dbReference type="Gene3D" id="3.40.1110.10">
    <property type="entry name" value="Calcium-transporting ATPase, cytoplasmic domain N"/>
    <property type="match status" value="1"/>
</dbReference>
<evidence type="ECO:0000256" key="1">
    <source>
        <dbReference type="ARBA" id="ARBA00003417"/>
    </source>
</evidence>
<dbReference type="InterPro" id="IPR008250">
    <property type="entry name" value="ATPase_P-typ_transduc_dom_A_sf"/>
</dbReference>
<dbReference type="CDD" id="cd02076">
    <property type="entry name" value="P-type_ATPase_H"/>
    <property type="match status" value="1"/>
</dbReference>